<keyword evidence="1" id="KW-0106">Calcium</keyword>
<protein>
    <submittedName>
        <fullName evidence="3">DgyrCDS9765</fullName>
    </submittedName>
</protein>
<dbReference type="PROSITE" id="PS00018">
    <property type="entry name" value="EF_HAND_1"/>
    <property type="match status" value="2"/>
</dbReference>
<evidence type="ECO:0000256" key="1">
    <source>
        <dbReference type="ARBA" id="ARBA00022837"/>
    </source>
</evidence>
<feature type="domain" description="EF-hand" evidence="2">
    <location>
        <begin position="4"/>
        <end position="39"/>
    </location>
</feature>
<dbReference type="Gene3D" id="1.10.238.10">
    <property type="entry name" value="EF-hand"/>
    <property type="match status" value="1"/>
</dbReference>
<dbReference type="InterPro" id="IPR002048">
    <property type="entry name" value="EF_hand_dom"/>
</dbReference>
<dbReference type="AlphaFoldDB" id="A0A7I8VZ85"/>
<evidence type="ECO:0000313" key="4">
    <source>
        <dbReference type="Proteomes" id="UP000549394"/>
    </source>
</evidence>
<dbReference type="InterPro" id="IPR018247">
    <property type="entry name" value="EF_Hand_1_Ca_BS"/>
</dbReference>
<evidence type="ECO:0000259" key="2">
    <source>
        <dbReference type="PROSITE" id="PS50222"/>
    </source>
</evidence>
<gene>
    <name evidence="3" type="ORF">DGYR_LOCUS9216</name>
</gene>
<dbReference type="SMART" id="SM00054">
    <property type="entry name" value="EFh"/>
    <property type="match status" value="2"/>
</dbReference>
<organism evidence="3 4">
    <name type="scientific">Dimorphilus gyrociliatus</name>
    <dbReference type="NCBI Taxonomy" id="2664684"/>
    <lineage>
        <taxon>Eukaryota</taxon>
        <taxon>Metazoa</taxon>
        <taxon>Spiralia</taxon>
        <taxon>Lophotrochozoa</taxon>
        <taxon>Annelida</taxon>
        <taxon>Polychaeta</taxon>
        <taxon>Polychaeta incertae sedis</taxon>
        <taxon>Dinophilidae</taxon>
        <taxon>Dimorphilus</taxon>
    </lineage>
</organism>
<proteinExistence type="predicted"/>
<evidence type="ECO:0000313" key="3">
    <source>
        <dbReference type="EMBL" id="CAD5121232.1"/>
    </source>
</evidence>
<dbReference type="Pfam" id="PF13499">
    <property type="entry name" value="EF-hand_7"/>
    <property type="match status" value="1"/>
</dbReference>
<dbReference type="EMBL" id="CAJFCJ010000014">
    <property type="protein sequence ID" value="CAD5121232.1"/>
    <property type="molecule type" value="Genomic_DNA"/>
</dbReference>
<accession>A0A7I8VZ85</accession>
<dbReference type="GO" id="GO:0005509">
    <property type="term" value="F:calcium ion binding"/>
    <property type="evidence" value="ECO:0007669"/>
    <property type="project" value="InterPro"/>
</dbReference>
<dbReference type="SUPFAM" id="SSF47473">
    <property type="entry name" value="EF-hand"/>
    <property type="match status" value="1"/>
</dbReference>
<dbReference type="OrthoDB" id="293868at2759"/>
<dbReference type="InterPro" id="IPR011992">
    <property type="entry name" value="EF-hand-dom_pair"/>
</dbReference>
<name>A0A7I8VZ85_9ANNE</name>
<comment type="caution">
    <text evidence="3">The sequence shown here is derived from an EMBL/GenBank/DDBJ whole genome shotgun (WGS) entry which is preliminary data.</text>
</comment>
<keyword evidence="4" id="KW-1185">Reference proteome</keyword>
<feature type="domain" description="EF-hand" evidence="2">
    <location>
        <begin position="49"/>
        <end position="83"/>
    </location>
</feature>
<dbReference type="PROSITE" id="PS50222">
    <property type="entry name" value="EF_HAND_2"/>
    <property type="match status" value="2"/>
</dbReference>
<reference evidence="3 4" key="1">
    <citation type="submission" date="2020-08" db="EMBL/GenBank/DDBJ databases">
        <authorList>
            <person name="Hejnol A."/>
        </authorList>
    </citation>
    <scope>NUCLEOTIDE SEQUENCE [LARGE SCALE GENOMIC DNA]</scope>
</reference>
<sequence>MAGLSDETLTEIFGNLDKDNSGKLEKSEIRSLVEKVVSAHGSQLETEEQRAKEVEFLMAKFDISGDGTITVQEFIEAYRQAKR</sequence>
<dbReference type="Proteomes" id="UP000549394">
    <property type="component" value="Unassembled WGS sequence"/>
</dbReference>